<feature type="domain" description="Histidine kinase" evidence="14">
    <location>
        <begin position="897"/>
        <end position="1115"/>
    </location>
</feature>
<dbReference type="SMART" id="SM00387">
    <property type="entry name" value="HATPase_c"/>
    <property type="match status" value="1"/>
</dbReference>
<dbReference type="Gene3D" id="3.30.450.20">
    <property type="entry name" value="PAS domain"/>
    <property type="match status" value="1"/>
</dbReference>
<feature type="coiled-coil region" evidence="12">
    <location>
        <begin position="339"/>
        <end position="366"/>
    </location>
</feature>
<keyword evidence="9 13" id="KW-1133">Transmembrane helix</keyword>
<dbReference type="Pfam" id="PF02743">
    <property type="entry name" value="dCache_1"/>
    <property type="match status" value="1"/>
</dbReference>
<evidence type="ECO:0000256" key="2">
    <source>
        <dbReference type="ARBA" id="ARBA00004651"/>
    </source>
</evidence>
<dbReference type="STRING" id="225324.SAMN02745126_06509"/>
<evidence type="ECO:0000259" key="14">
    <source>
        <dbReference type="PROSITE" id="PS50109"/>
    </source>
</evidence>
<dbReference type="Gene3D" id="6.10.340.10">
    <property type="match status" value="1"/>
</dbReference>
<keyword evidence="12" id="KW-0175">Coiled coil</keyword>
<dbReference type="CDD" id="cd06225">
    <property type="entry name" value="HAMP"/>
    <property type="match status" value="1"/>
</dbReference>
<comment type="subcellular location">
    <subcellularLocation>
        <location evidence="2">Cell membrane</location>
        <topology evidence="2">Multi-pass membrane protein</topology>
    </subcellularLocation>
</comment>
<sequence length="1123" mass="121079">MKRGLFLKYVTLFVGLVTGVLVINAALDLYFVYRDNQRASIEVQREKAESAARQIESFVRGIEQQIGWVAHPQWASLPVDQRRFDYVRLLRQVPAITELVQLDREGREQLRVSRLSMDVVGAGTDHSQDPAFVDAMKNRVYFGPVYFRKESEPYMTMAVAHGGKSGVTVAEVNLKLILDVISQIKVGQEGYAYVVDRLGRLVAHPDISLVLRGTDMSKLAQVAAALSPKGSDRDPGPVDATNRAGVPVLSAHAPIPALGWLVFVELPLSEAEEPVIATGLRALALLVVGLAIAGLAGALLARRMVVPIRALQAGAQRIGGGEFGHRLSVKTGDELESLAEQFNHSAEALEQSYATLEQRVEDRTRELTESLDQQTATAEILRVISESPTDVKPVLDVVVSAARRFCGATDAAIVLRDGEFLVGAAHEGPLSAWVGERRPLDRSSTTGRAMVDGRTIHTPDIEALDPAEYGAAIALARQHKWRANLVAPMLRDGIAIGVIVLRKTEPGPFTPRQVELLETFAAQGVIAIENVRLFTELRESLEQQTASAEVLRVISQSPTDVAPVLEAVAKAALRFCGAEDVVIGLRDGDDWVAAGHEGRMPGDIGRHYSLNRETAPGRAILDAHTVHFSDISALDPAEFATAQRVSREHGFDAALAAPMLREGEAIGAVVLRKSAAGAFTPRQIELLESFAAQAVIAIQNVRLFTELRESLEQQTATAEILHVISQSPTDVGPVLAAVAKAAVRFCGAEDAVIILREGNSWIGAAHEGPMPWTEQEHHPLLRDTSPGRAILDGVTVHFPDIPALDPAEFATAQRMGGQWGFKAALDAPMLREGQAIGAIGLRKTEAGRFTPRQIQLLEAFAAQAVIAIENVRLFTEIQEKSRQLELASQHKSQFLANMSHELRTPLNAIIGYTEMMADGLYGDIPEKAQGVLERVQSNGRHLLGLINDVLDLSKIEAGQLVLALEEYSVTDMVSTVVAATESLAKAKNLALETAIAPGLPMGTGDARRLSQVLLNLVGNAIKFTDEGSVRIGAVEVAGRFEISVVDTGPGIAPADQARIFDEFQQVDNSSTRKKGGTGLGLSISRKIVELHGGRITVESEPGKGSTFKITIPINATPIKDAAE</sequence>
<dbReference type="InterPro" id="IPR003661">
    <property type="entry name" value="HisK_dim/P_dom"/>
</dbReference>
<dbReference type="GO" id="GO:0005886">
    <property type="term" value="C:plasma membrane"/>
    <property type="evidence" value="ECO:0007669"/>
    <property type="project" value="UniProtKB-SubCell"/>
</dbReference>
<dbReference type="RefSeq" id="WP_085938239.1">
    <property type="nucleotide sequence ID" value="NZ_FUWJ01000022.1"/>
</dbReference>
<evidence type="ECO:0000256" key="13">
    <source>
        <dbReference type="SAM" id="Phobius"/>
    </source>
</evidence>
<dbReference type="SUPFAM" id="SSF47384">
    <property type="entry name" value="Homodimeric domain of signal transducing histidine kinase"/>
    <property type="match status" value="1"/>
</dbReference>
<dbReference type="GO" id="GO:0000155">
    <property type="term" value="F:phosphorelay sensor kinase activity"/>
    <property type="evidence" value="ECO:0007669"/>
    <property type="project" value="InterPro"/>
</dbReference>
<dbReference type="InterPro" id="IPR003660">
    <property type="entry name" value="HAMP_dom"/>
</dbReference>
<dbReference type="Pfam" id="PF13185">
    <property type="entry name" value="GAF_2"/>
    <property type="match status" value="1"/>
</dbReference>
<keyword evidence="5" id="KW-0597">Phosphoprotein</keyword>
<keyword evidence="17" id="KW-1185">Reference proteome</keyword>
<dbReference type="InterPro" id="IPR036890">
    <property type="entry name" value="HATPase_C_sf"/>
</dbReference>
<dbReference type="InterPro" id="IPR003594">
    <property type="entry name" value="HATPase_dom"/>
</dbReference>
<dbReference type="CDD" id="cd16922">
    <property type="entry name" value="HATPase_EvgS-ArcB-TorS-like"/>
    <property type="match status" value="1"/>
</dbReference>
<dbReference type="InterPro" id="IPR005467">
    <property type="entry name" value="His_kinase_dom"/>
</dbReference>
<feature type="transmembrane region" description="Helical" evidence="13">
    <location>
        <begin position="12"/>
        <end position="33"/>
    </location>
</feature>
<dbReference type="SMART" id="SM00065">
    <property type="entry name" value="GAF"/>
    <property type="match status" value="3"/>
</dbReference>
<keyword evidence="4" id="KW-1003">Cell membrane</keyword>
<dbReference type="Proteomes" id="UP000190092">
    <property type="component" value="Unassembled WGS sequence"/>
</dbReference>
<dbReference type="FunFam" id="3.30.565.10:FF:000010">
    <property type="entry name" value="Sensor histidine kinase RcsC"/>
    <property type="match status" value="1"/>
</dbReference>
<keyword evidence="8" id="KW-0418">Kinase</keyword>
<dbReference type="InterPro" id="IPR033479">
    <property type="entry name" value="dCache_1"/>
</dbReference>
<dbReference type="PRINTS" id="PR00344">
    <property type="entry name" value="BCTRLSENSOR"/>
</dbReference>
<dbReference type="Pfam" id="PF02518">
    <property type="entry name" value="HATPase_c"/>
    <property type="match status" value="1"/>
</dbReference>
<evidence type="ECO:0000256" key="1">
    <source>
        <dbReference type="ARBA" id="ARBA00000085"/>
    </source>
</evidence>
<evidence type="ECO:0000256" key="5">
    <source>
        <dbReference type="ARBA" id="ARBA00022553"/>
    </source>
</evidence>
<dbReference type="InterPro" id="IPR004358">
    <property type="entry name" value="Sig_transdc_His_kin-like_C"/>
</dbReference>
<evidence type="ECO:0000256" key="6">
    <source>
        <dbReference type="ARBA" id="ARBA00022679"/>
    </source>
</evidence>
<evidence type="ECO:0000256" key="8">
    <source>
        <dbReference type="ARBA" id="ARBA00022777"/>
    </source>
</evidence>
<feature type="transmembrane region" description="Helical" evidence="13">
    <location>
        <begin position="282"/>
        <end position="301"/>
    </location>
</feature>
<dbReference type="Pfam" id="PF00672">
    <property type="entry name" value="HAMP"/>
    <property type="match status" value="1"/>
</dbReference>
<dbReference type="Gene3D" id="1.10.287.130">
    <property type="match status" value="1"/>
</dbReference>
<evidence type="ECO:0000256" key="10">
    <source>
        <dbReference type="ARBA" id="ARBA00023012"/>
    </source>
</evidence>
<name>A0A1T4TM58_9HYPH</name>
<evidence type="ECO:0000256" key="4">
    <source>
        <dbReference type="ARBA" id="ARBA00022475"/>
    </source>
</evidence>
<dbReference type="Gene3D" id="3.30.450.40">
    <property type="match status" value="3"/>
</dbReference>
<dbReference type="InterPro" id="IPR029016">
    <property type="entry name" value="GAF-like_dom_sf"/>
</dbReference>
<dbReference type="Pfam" id="PF01590">
    <property type="entry name" value="GAF"/>
    <property type="match status" value="2"/>
</dbReference>
<dbReference type="SUPFAM" id="SSF158472">
    <property type="entry name" value="HAMP domain-like"/>
    <property type="match status" value="1"/>
</dbReference>
<accession>A0A1T4TM58</accession>
<keyword evidence="6" id="KW-0808">Transferase</keyword>
<dbReference type="InterPro" id="IPR003018">
    <property type="entry name" value="GAF"/>
</dbReference>
<evidence type="ECO:0000259" key="15">
    <source>
        <dbReference type="PROSITE" id="PS50885"/>
    </source>
</evidence>
<dbReference type="SUPFAM" id="SSF55874">
    <property type="entry name" value="ATPase domain of HSP90 chaperone/DNA topoisomerase II/histidine kinase"/>
    <property type="match status" value="1"/>
</dbReference>
<dbReference type="EMBL" id="FUWJ01000022">
    <property type="protein sequence ID" value="SKA41556.1"/>
    <property type="molecule type" value="Genomic_DNA"/>
</dbReference>
<proteinExistence type="predicted"/>
<keyword evidence="7 13" id="KW-0812">Transmembrane</keyword>
<dbReference type="Gene3D" id="3.30.565.10">
    <property type="entry name" value="Histidine kinase-like ATPase, C-terminal domain"/>
    <property type="match status" value="1"/>
</dbReference>
<keyword evidence="10" id="KW-0902">Two-component regulatory system</keyword>
<dbReference type="PANTHER" id="PTHR43047:SF78">
    <property type="entry name" value="SENSORY_REGULATORY PROTEIN RPFC"/>
    <property type="match status" value="1"/>
</dbReference>
<dbReference type="CDD" id="cd00082">
    <property type="entry name" value="HisKA"/>
    <property type="match status" value="1"/>
</dbReference>
<evidence type="ECO:0000256" key="9">
    <source>
        <dbReference type="ARBA" id="ARBA00022989"/>
    </source>
</evidence>
<dbReference type="Pfam" id="PF00512">
    <property type="entry name" value="HisKA"/>
    <property type="match status" value="1"/>
</dbReference>
<gene>
    <name evidence="16" type="ORF">SAMN02745126_06509</name>
</gene>
<dbReference type="EC" id="2.7.13.3" evidence="3"/>
<dbReference type="SMART" id="SM00388">
    <property type="entry name" value="HisKA"/>
    <property type="match status" value="1"/>
</dbReference>
<evidence type="ECO:0000256" key="11">
    <source>
        <dbReference type="ARBA" id="ARBA00023136"/>
    </source>
</evidence>
<dbReference type="InterPro" id="IPR036097">
    <property type="entry name" value="HisK_dim/P_sf"/>
</dbReference>
<dbReference type="PROSITE" id="PS50109">
    <property type="entry name" value="HIS_KIN"/>
    <property type="match status" value="1"/>
</dbReference>
<organism evidence="16 17">
    <name type="scientific">Enhydrobacter aerosaccus</name>
    <dbReference type="NCBI Taxonomy" id="225324"/>
    <lineage>
        <taxon>Bacteria</taxon>
        <taxon>Pseudomonadati</taxon>
        <taxon>Pseudomonadota</taxon>
        <taxon>Alphaproteobacteria</taxon>
        <taxon>Hyphomicrobiales</taxon>
        <taxon>Enhydrobacter</taxon>
    </lineage>
</organism>
<dbReference type="SUPFAM" id="SSF55781">
    <property type="entry name" value="GAF domain-like"/>
    <property type="match status" value="3"/>
</dbReference>
<dbReference type="FunFam" id="1.10.287.130:FF:000001">
    <property type="entry name" value="Two-component sensor histidine kinase"/>
    <property type="match status" value="1"/>
</dbReference>
<dbReference type="CDD" id="cd12912">
    <property type="entry name" value="PDC2_MCP_like"/>
    <property type="match status" value="1"/>
</dbReference>
<evidence type="ECO:0000256" key="7">
    <source>
        <dbReference type="ARBA" id="ARBA00022692"/>
    </source>
</evidence>
<dbReference type="OrthoDB" id="315417at2"/>
<feature type="domain" description="HAMP" evidence="15">
    <location>
        <begin position="302"/>
        <end position="354"/>
    </location>
</feature>
<dbReference type="PANTHER" id="PTHR43047">
    <property type="entry name" value="TWO-COMPONENT HISTIDINE PROTEIN KINASE"/>
    <property type="match status" value="1"/>
</dbReference>
<evidence type="ECO:0000313" key="16">
    <source>
        <dbReference type="EMBL" id="SKA41556.1"/>
    </source>
</evidence>
<comment type="catalytic activity">
    <reaction evidence="1">
        <text>ATP + protein L-histidine = ADP + protein N-phospho-L-histidine.</text>
        <dbReference type="EC" id="2.7.13.3"/>
    </reaction>
</comment>
<evidence type="ECO:0000313" key="17">
    <source>
        <dbReference type="Proteomes" id="UP000190092"/>
    </source>
</evidence>
<reference evidence="17" key="1">
    <citation type="submission" date="2017-02" db="EMBL/GenBank/DDBJ databases">
        <authorList>
            <person name="Varghese N."/>
            <person name="Submissions S."/>
        </authorList>
    </citation>
    <scope>NUCLEOTIDE SEQUENCE [LARGE SCALE GENOMIC DNA]</scope>
    <source>
        <strain evidence="17">ATCC 27094</strain>
    </source>
</reference>
<dbReference type="PROSITE" id="PS50885">
    <property type="entry name" value="HAMP"/>
    <property type="match status" value="1"/>
</dbReference>
<evidence type="ECO:0000256" key="3">
    <source>
        <dbReference type="ARBA" id="ARBA00012438"/>
    </source>
</evidence>
<dbReference type="SMART" id="SM00304">
    <property type="entry name" value="HAMP"/>
    <property type="match status" value="1"/>
</dbReference>
<protein>
    <recommendedName>
        <fullName evidence="3">histidine kinase</fullName>
        <ecNumber evidence="3">2.7.13.3</ecNumber>
    </recommendedName>
</protein>
<evidence type="ECO:0000256" key="12">
    <source>
        <dbReference type="SAM" id="Coils"/>
    </source>
</evidence>
<keyword evidence="11 13" id="KW-0472">Membrane</keyword>
<dbReference type="AlphaFoldDB" id="A0A1T4TM58"/>